<dbReference type="Proteomes" id="UP000228920">
    <property type="component" value="Unassembled WGS sequence"/>
</dbReference>
<dbReference type="AlphaFoldDB" id="A0A2M7TH62"/>
<dbReference type="SUPFAM" id="SSF54523">
    <property type="entry name" value="Pili subunits"/>
    <property type="match status" value="1"/>
</dbReference>
<reference evidence="3" key="1">
    <citation type="submission" date="2017-09" db="EMBL/GenBank/DDBJ databases">
        <title>Depth-based differentiation of microbial function through sediment-hosted aquifers and enrichment of novel symbionts in the deep terrestrial subsurface.</title>
        <authorList>
            <person name="Probst A.J."/>
            <person name="Ladd B."/>
            <person name="Jarett J.K."/>
            <person name="Geller-Mcgrath D.E."/>
            <person name="Sieber C.M.K."/>
            <person name="Emerson J.B."/>
            <person name="Anantharaman K."/>
            <person name="Thomas B.C."/>
            <person name="Malmstrom R."/>
            <person name="Stieglmeier M."/>
            <person name="Klingl A."/>
            <person name="Woyke T."/>
            <person name="Ryan C.M."/>
            <person name="Banfield J.F."/>
        </authorList>
    </citation>
    <scope>NUCLEOTIDE SEQUENCE [LARGE SCALE GENOMIC DNA]</scope>
</reference>
<proteinExistence type="predicted"/>
<comment type="caution">
    <text evidence="2">The sequence shown here is derived from an EMBL/GenBank/DDBJ whole genome shotgun (WGS) entry which is preliminary data.</text>
</comment>
<feature type="transmembrane region" description="Helical" evidence="1">
    <location>
        <begin position="7"/>
        <end position="31"/>
    </location>
</feature>
<dbReference type="PROSITE" id="PS00409">
    <property type="entry name" value="PROKAR_NTER_METHYL"/>
    <property type="match status" value="1"/>
</dbReference>
<evidence type="ECO:0000313" key="3">
    <source>
        <dbReference type="Proteomes" id="UP000228920"/>
    </source>
</evidence>
<dbReference type="NCBIfam" id="TIGR02532">
    <property type="entry name" value="IV_pilin_GFxxxE"/>
    <property type="match status" value="1"/>
</dbReference>
<organism evidence="2 3">
    <name type="scientific">candidate division WWE3 bacterium CG_4_10_14_0_2_um_filter_41_14</name>
    <dbReference type="NCBI Taxonomy" id="1975072"/>
    <lineage>
        <taxon>Bacteria</taxon>
        <taxon>Katanobacteria</taxon>
    </lineage>
</organism>
<dbReference type="Pfam" id="PF07963">
    <property type="entry name" value="N_methyl"/>
    <property type="match status" value="1"/>
</dbReference>
<dbReference type="InterPro" id="IPR012902">
    <property type="entry name" value="N_methyl_site"/>
</dbReference>
<dbReference type="InterPro" id="IPR045584">
    <property type="entry name" value="Pilin-like"/>
</dbReference>
<evidence type="ECO:0008006" key="4">
    <source>
        <dbReference type="Google" id="ProtNLM"/>
    </source>
</evidence>
<accession>A0A2M7TH62</accession>
<evidence type="ECO:0000256" key="1">
    <source>
        <dbReference type="SAM" id="Phobius"/>
    </source>
</evidence>
<keyword evidence="1" id="KW-0812">Transmembrane</keyword>
<keyword evidence="1" id="KW-0472">Membrane</keyword>
<sequence>MTMTRKGFTLIELLVVIVIIGLLSGIGIASFQGSIEKTKIGNADADLKDIKDIIVSAQIASGKSLASITGSGCSYCSVCRGGINLKDVATTHGCYVAWQNATAAIDAVRGGIQGISDLDRDPWGSPYVMDENEGEWGITDCRKDFIESVGPNGVWDGVTLVGNDYQQAGDDILIRIPNVTASCL</sequence>
<dbReference type="EMBL" id="PFNL01000133">
    <property type="protein sequence ID" value="PIZ45517.1"/>
    <property type="molecule type" value="Genomic_DNA"/>
</dbReference>
<dbReference type="Gene3D" id="3.30.700.10">
    <property type="entry name" value="Glycoprotein, Type 4 Pilin"/>
    <property type="match status" value="1"/>
</dbReference>
<protein>
    <recommendedName>
        <fullName evidence="4">Type II secretion system protein GspG C-terminal domain-containing protein</fullName>
    </recommendedName>
</protein>
<keyword evidence="1" id="KW-1133">Transmembrane helix</keyword>
<gene>
    <name evidence="2" type="ORF">COY32_05220</name>
</gene>
<evidence type="ECO:0000313" key="2">
    <source>
        <dbReference type="EMBL" id="PIZ45517.1"/>
    </source>
</evidence>
<name>A0A2M7TH62_UNCKA</name>